<evidence type="ECO:0000256" key="1">
    <source>
        <dbReference type="SAM" id="SignalP"/>
    </source>
</evidence>
<proteinExistence type="predicted"/>
<reference evidence="2 3" key="1">
    <citation type="submission" date="2016-01" db="EMBL/GenBank/DDBJ databases">
        <title>Whole genome sequencing of Myroides marinus L41.</title>
        <authorList>
            <person name="Hong K.W."/>
        </authorList>
    </citation>
    <scope>NUCLEOTIDE SEQUENCE [LARGE SCALE GENOMIC DNA]</scope>
    <source>
        <strain evidence="2 3">L41</strain>
    </source>
</reference>
<gene>
    <name evidence="2" type="ORF">AV926_07855</name>
</gene>
<dbReference type="AlphaFoldDB" id="A0A161SJM6"/>
<accession>A0A161SJM6</accession>
<organism evidence="2 3">
    <name type="scientific">Myroides marinus</name>
    <dbReference type="NCBI Taxonomy" id="703342"/>
    <lineage>
        <taxon>Bacteria</taxon>
        <taxon>Pseudomonadati</taxon>
        <taxon>Bacteroidota</taxon>
        <taxon>Flavobacteriia</taxon>
        <taxon>Flavobacteriales</taxon>
        <taxon>Flavobacteriaceae</taxon>
        <taxon>Myroides</taxon>
    </lineage>
</organism>
<dbReference type="Proteomes" id="UP000076630">
    <property type="component" value="Unassembled WGS sequence"/>
</dbReference>
<evidence type="ECO:0000313" key="3">
    <source>
        <dbReference type="Proteomes" id="UP000076630"/>
    </source>
</evidence>
<feature type="chain" id="PRO_5007826544" description="PrcB C-terminal" evidence="1">
    <location>
        <begin position="24"/>
        <end position="163"/>
    </location>
</feature>
<keyword evidence="3" id="KW-1185">Reference proteome</keyword>
<name>A0A161SJM6_9FLAO</name>
<comment type="caution">
    <text evidence="2">The sequence shown here is derived from an EMBL/GenBank/DDBJ whole genome shotgun (WGS) entry which is preliminary data.</text>
</comment>
<dbReference type="EMBL" id="LQNU01000049">
    <property type="protein sequence ID" value="KZE82035.1"/>
    <property type="molecule type" value="Genomic_DNA"/>
</dbReference>
<dbReference type="OrthoDB" id="8613168at2"/>
<keyword evidence="1" id="KW-0732">Signal</keyword>
<protein>
    <recommendedName>
        <fullName evidence="4">PrcB C-terminal</fullName>
    </recommendedName>
</protein>
<dbReference type="RefSeq" id="WP_038984621.1">
    <property type="nucleotide sequence ID" value="NZ_JACAJR010000052.1"/>
</dbReference>
<dbReference type="PROSITE" id="PS51257">
    <property type="entry name" value="PROKAR_LIPOPROTEIN"/>
    <property type="match status" value="1"/>
</dbReference>
<evidence type="ECO:0008006" key="4">
    <source>
        <dbReference type="Google" id="ProtNLM"/>
    </source>
</evidence>
<feature type="signal peptide" evidence="1">
    <location>
        <begin position="1"/>
        <end position="23"/>
    </location>
</feature>
<sequence>MKKNIWMLAALMIMLGSCNTANSTKTEVKENIELADNTVSEDVPYIEAKGFFVLNTVKNEKVESLRITSQDHFDKFFGVARTMGKEGEPTTIDFKKSFVLALIGQPTEKETSFKIEKLNTQGDNLELIYSIKQEQEDRSYTIHPCLILVIDKKHEKDVRFLPQ</sequence>
<evidence type="ECO:0000313" key="2">
    <source>
        <dbReference type="EMBL" id="KZE82035.1"/>
    </source>
</evidence>